<dbReference type="OrthoDB" id="9803333at2"/>
<dbReference type="RefSeq" id="WP_013579743.1">
    <property type="nucleotide sequence ID" value="NC_015064.1"/>
</dbReference>
<reference evidence="4" key="1">
    <citation type="submission" date="2011-01" db="EMBL/GenBank/DDBJ databases">
        <title>Complete sequence of chromosome of Acidobacterium sp. MP5ACTX9.</title>
        <authorList>
            <consortium name="US DOE Joint Genome Institute"/>
            <person name="Lucas S."/>
            <person name="Copeland A."/>
            <person name="Lapidus A."/>
            <person name="Cheng J.-F."/>
            <person name="Goodwin L."/>
            <person name="Pitluck S."/>
            <person name="Teshima H."/>
            <person name="Detter J.C."/>
            <person name="Han C."/>
            <person name="Tapia R."/>
            <person name="Land M."/>
            <person name="Hauser L."/>
            <person name="Kyrpides N."/>
            <person name="Ivanova N."/>
            <person name="Ovchinnikova G."/>
            <person name="Pagani I."/>
            <person name="Rawat S.R."/>
            <person name="Mannisto M."/>
            <person name="Haggblom M.M."/>
            <person name="Woyke T."/>
        </authorList>
    </citation>
    <scope>NUCLEOTIDE SEQUENCE [LARGE SCALE GENOMIC DNA]</scope>
    <source>
        <strain evidence="4">MP5ACTX9</strain>
    </source>
</reference>
<keyword evidence="4" id="KW-1185">Reference proteome</keyword>
<dbReference type="PRINTS" id="PR00080">
    <property type="entry name" value="SDRFAMILY"/>
</dbReference>
<keyword evidence="2" id="KW-0560">Oxidoreductase</keyword>
<dbReference type="InterPro" id="IPR002347">
    <property type="entry name" value="SDR_fam"/>
</dbReference>
<dbReference type="Gene3D" id="3.40.50.720">
    <property type="entry name" value="NAD(P)-binding Rossmann-like Domain"/>
    <property type="match status" value="1"/>
</dbReference>
<comment type="similarity">
    <text evidence="1">Belongs to the short-chain dehydrogenases/reductases (SDR) family.</text>
</comment>
<dbReference type="PROSITE" id="PS00061">
    <property type="entry name" value="ADH_SHORT"/>
    <property type="match status" value="1"/>
</dbReference>
<name>E8WVH2_GRATM</name>
<dbReference type="SUPFAM" id="SSF51735">
    <property type="entry name" value="NAD(P)-binding Rossmann-fold domains"/>
    <property type="match status" value="1"/>
</dbReference>
<protein>
    <submittedName>
        <fullName evidence="3">Short-chain dehydrogenase/reductase SDR</fullName>
    </submittedName>
</protein>
<dbReference type="PRINTS" id="PR00081">
    <property type="entry name" value="GDHRDH"/>
</dbReference>
<evidence type="ECO:0000256" key="1">
    <source>
        <dbReference type="ARBA" id="ARBA00006484"/>
    </source>
</evidence>
<organism evidence="4">
    <name type="scientific">Granulicella tundricola (strain ATCC BAA-1859 / DSM 23138 / MP5ACTX9)</name>
    <dbReference type="NCBI Taxonomy" id="1198114"/>
    <lineage>
        <taxon>Bacteria</taxon>
        <taxon>Pseudomonadati</taxon>
        <taxon>Acidobacteriota</taxon>
        <taxon>Terriglobia</taxon>
        <taxon>Terriglobales</taxon>
        <taxon>Acidobacteriaceae</taxon>
        <taxon>Granulicella</taxon>
    </lineage>
</organism>
<accession>E8WVH2</accession>
<dbReference type="FunFam" id="3.40.50.720:FF:000084">
    <property type="entry name" value="Short-chain dehydrogenase reductase"/>
    <property type="match status" value="1"/>
</dbReference>
<dbReference type="InterPro" id="IPR036291">
    <property type="entry name" value="NAD(P)-bd_dom_sf"/>
</dbReference>
<dbReference type="HOGENOM" id="CLU_010194_1_3_0"/>
<dbReference type="EMBL" id="CP002480">
    <property type="protein sequence ID" value="ADW68420.1"/>
    <property type="molecule type" value="Genomic_DNA"/>
</dbReference>
<evidence type="ECO:0000256" key="2">
    <source>
        <dbReference type="ARBA" id="ARBA00023002"/>
    </source>
</evidence>
<dbReference type="PaxDb" id="1198114-AciX9_1360"/>
<evidence type="ECO:0000313" key="4">
    <source>
        <dbReference type="Proteomes" id="UP000000343"/>
    </source>
</evidence>
<dbReference type="eggNOG" id="COG1028">
    <property type="taxonomic scope" value="Bacteria"/>
</dbReference>
<dbReference type="Proteomes" id="UP000000343">
    <property type="component" value="Chromosome"/>
</dbReference>
<dbReference type="STRING" id="1198114.AciX9_1360"/>
<dbReference type="Pfam" id="PF13561">
    <property type="entry name" value="adh_short_C2"/>
    <property type="match status" value="1"/>
</dbReference>
<evidence type="ECO:0000313" key="3">
    <source>
        <dbReference type="EMBL" id="ADW68420.1"/>
    </source>
</evidence>
<dbReference type="AlphaFoldDB" id="E8WVH2"/>
<dbReference type="PANTHER" id="PTHR43639">
    <property type="entry name" value="OXIDOREDUCTASE, SHORT-CHAIN DEHYDROGENASE/REDUCTASE FAMILY (AFU_ORTHOLOGUE AFUA_5G02870)"/>
    <property type="match status" value="1"/>
</dbReference>
<dbReference type="InterPro" id="IPR020904">
    <property type="entry name" value="Sc_DH/Rdtase_CS"/>
</dbReference>
<proteinExistence type="inferred from homology"/>
<dbReference type="KEGG" id="acm:AciX9_1360"/>
<dbReference type="GO" id="GO:0016491">
    <property type="term" value="F:oxidoreductase activity"/>
    <property type="evidence" value="ECO:0007669"/>
    <property type="project" value="UniProtKB-KW"/>
</dbReference>
<dbReference type="PANTHER" id="PTHR43639:SF1">
    <property type="entry name" value="SHORT-CHAIN DEHYDROGENASE_REDUCTASE FAMILY PROTEIN"/>
    <property type="match status" value="1"/>
</dbReference>
<sequence>MSARFTGKVAIVTGSSSGIGQSIAVRLASEGASVVIDYHSNPEGAEETQKKIAAAGGGKTITVKADVTIMDDVKNLVEQAWQQLGSCDILVNNAGVEKHAPFWEATESDYDLVLGTNLKAPFFLTQRFVQKLMEAKKPGRVINISSVHEDMVFPNFASYCAAKGGIRMLMRDLAMELGPLGITVNNVAPGAINTPINASLLEDKPKLNALLNNIPLGRLGTPEDVASLVAFLASDEAAYVTGSTYFVDGGLIRNYKEQ</sequence>
<gene>
    <name evidence="3" type="ordered locus">AciX9_1360</name>
</gene>
<dbReference type="NCBIfam" id="NF005559">
    <property type="entry name" value="PRK07231.1"/>
    <property type="match status" value="1"/>
</dbReference>